<dbReference type="Proteomes" id="UP001219525">
    <property type="component" value="Unassembled WGS sequence"/>
</dbReference>
<accession>A0AAD6UZF9</accession>
<protein>
    <submittedName>
        <fullName evidence="1">Uncharacterized protein</fullName>
    </submittedName>
</protein>
<organism evidence="1 2">
    <name type="scientific">Mycena pura</name>
    <dbReference type="NCBI Taxonomy" id="153505"/>
    <lineage>
        <taxon>Eukaryota</taxon>
        <taxon>Fungi</taxon>
        <taxon>Dikarya</taxon>
        <taxon>Basidiomycota</taxon>
        <taxon>Agaricomycotina</taxon>
        <taxon>Agaricomycetes</taxon>
        <taxon>Agaricomycetidae</taxon>
        <taxon>Agaricales</taxon>
        <taxon>Marasmiineae</taxon>
        <taxon>Mycenaceae</taxon>
        <taxon>Mycena</taxon>
    </lineage>
</organism>
<name>A0AAD6UZF9_9AGAR</name>
<keyword evidence="2" id="KW-1185">Reference proteome</keyword>
<sequence length="140" mass="15431">MEGSRRKDFVFLAHWMFSVALINDNKSHKSQRRLKPFADVASAALAGPERSGISQQPCLSRVNSVGKFRKPPDTLVTFPDHKVEPLPPAVQPHSHRALQVARGADATTCKIPVTLHGTTRSCVAQNLKELAPDRKFLVKA</sequence>
<evidence type="ECO:0000313" key="1">
    <source>
        <dbReference type="EMBL" id="KAJ7198465.1"/>
    </source>
</evidence>
<gene>
    <name evidence="1" type="ORF">GGX14DRAFT_401842</name>
</gene>
<dbReference type="EMBL" id="JARJCW010000072">
    <property type="protein sequence ID" value="KAJ7198465.1"/>
    <property type="molecule type" value="Genomic_DNA"/>
</dbReference>
<comment type="caution">
    <text evidence="1">The sequence shown here is derived from an EMBL/GenBank/DDBJ whole genome shotgun (WGS) entry which is preliminary data.</text>
</comment>
<evidence type="ECO:0000313" key="2">
    <source>
        <dbReference type="Proteomes" id="UP001219525"/>
    </source>
</evidence>
<dbReference type="AlphaFoldDB" id="A0AAD6UZF9"/>
<reference evidence="1" key="1">
    <citation type="submission" date="2023-03" db="EMBL/GenBank/DDBJ databases">
        <title>Massive genome expansion in bonnet fungi (Mycena s.s.) driven by repeated elements and novel gene families across ecological guilds.</title>
        <authorList>
            <consortium name="Lawrence Berkeley National Laboratory"/>
            <person name="Harder C.B."/>
            <person name="Miyauchi S."/>
            <person name="Viragh M."/>
            <person name="Kuo A."/>
            <person name="Thoen E."/>
            <person name="Andreopoulos B."/>
            <person name="Lu D."/>
            <person name="Skrede I."/>
            <person name="Drula E."/>
            <person name="Henrissat B."/>
            <person name="Morin E."/>
            <person name="Kohler A."/>
            <person name="Barry K."/>
            <person name="LaButti K."/>
            <person name="Morin E."/>
            <person name="Salamov A."/>
            <person name="Lipzen A."/>
            <person name="Mereny Z."/>
            <person name="Hegedus B."/>
            <person name="Baldrian P."/>
            <person name="Stursova M."/>
            <person name="Weitz H."/>
            <person name="Taylor A."/>
            <person name="Grigoriev I.V."/>
            <person name="Nagy L.G."/>
            <person name="Martin F."/>
            <person name="Kauserud H."/>
        </authorList>
    </citation>
    <scope>NUCLEOTIDE SEQUENCE</scope>
    <source>
        <strain evidence="1">9144</strain>
    </source>
</reference>
<proteinExistence type="predicted"/>